<name>A0A1B7X0I1_APHFL</name>
<reference evidence="2 3" key="1">
    <citation type="submission" date="2015-09" db="EMBL/GenBank/DDBJ databases">
        <title>Aphanizomenon flos-aquae WA102.</title>
        <authorList>
            <person name="Driscoll C."/>
        </authorList>
    </citation>
    <scope>NUCLEOTIDE SEQUENCE [LARGE SCALE GENOMIC DNA]</scope>
    <source>
        <strain evidence="2">WA102</strain>
    </source>
</reference>
<gene>
    <name evidence="2" type="ORF">AN484_15350</name>
</gene>
<dbReference type="EMBL" id="LJOW01000081">
    <property type="protein sequence ID" value="OBQ42862.1"/>
    <property type="molecule type" value="Genomic_DNA"/>
</dbReference>
<dbReference type="Proteomes" id="UP000092093">
    <property type="component" value="Unassembled WGS sequence"/>
</dbReference>
<dbReference type="PATRIC" id="fig|1710896.3.peg.2838"/>
<protein>
    <submittedName>
        <fullName evidence="2">Uncharacterized protein</fullName>
    </submittedName>
</protein>
<feature type="region of interest" description="Disordered" evidence="1">
    <location>
        <begin position="107"/>
        <end position="127"/>
    </location>
</feature>
<comment type="caution">
    <text evidence="2">The sequence shown here is derived from an EMBL/GenBank/DDBJ whole genome shotgun (WGS) entry which is preliminary data.</text>
</comment>
<sequence>MPVSFGFLLVVEVLAEDDRGLGVGEGREVLVRAVVVEHLANHQVVPVLDECVLGIVIVLKHIPPLGAGKAGDEDGPAGTLPRLAADHVVLAVAQVAQRRAVAVQLTGDAPGEEPPEAGEGVGSDDGHGFVGAVGRVRH</sequence>
<accession>A0A1B7X0I1</accession>
<dbReference type="AlphaFoldDB" id="A0A1B7X0I1"/>
<evidence type="ECO:0000256" key="1">
    <source>
        <dbReference type="SAM" id="MobiDB-lite"/>
    </source>
</evidence>
<evidence type="ECO:0000313" key="2">
    <source>
        <dbReference type="EMBL" id="OBQ42862.1"/>
    </source>
</evidence>
<proteinExistence type="predicted"/>
<organism evidence="2 3">
    <name type="scientific">Aphanizomenon flos-aquae WA102</name>
    <dbReference type="NCBI Taxonomy" id="1710896"/>
    <lineage>
        <taxon>Bacteria</taxon>
        <taxon>Bacillati</taxon>
        <taxon>Cyanobacteriota</taxon>
        <taxon>Cyanophyceae</taxon>
        <taxon>Nostocales</taxon>
        <taxon>Aphanizomenonaceae</taxon>
        <taxon>Aphanizomenon</taxon>
    </lineage>
</organism>
<evidence type="ECO:0000313" key="3">
    <source>
        <dbReference type="Proteomes" id="UP000092093"/>
    </source>
</evidence>